<keyword evidence="2" id="KW-1185">Reference proteome</keyword>
<comment type="caution">
    <text evidence="1">The sequence shown here is derived from an EMBL/GenBank/DDBJ whole genome shotgun (WGS) entry which is preliminary data.</text>
</comment>
<accession>A0AAV7LEA6</accession>
<name>A0AAV7LEA6_PLEWA</name>
<evidence type="ECO:0000313" key="1">
    <source>
        <dbReference type="EMBL" id="KAJ1088780.1"/>
    </source>
</evidence>
<protein>
    <submittedName>
        <fullName evidence="1">Uncharacterized protein</fullName>
    </submittedName>
</protein>
<gene>
    <name evidence="1" type="ORF">NDU88_001935</name>
</gene>
<dbReference type="AlphaFoldDB" id="A0AAV7LEA6"/>
<sequence>MQFISSKFSEWCAKCKIICKRLVDTWLVSSALHFAAMCACKTYGRGKTEYDDLVGGQNRTPYTLELYENLWTNASSIDKEKKEK</sequence>
<dbReference type="EMBL" id="JANPWB010000015">
    <property type="protein sequence ID" value="KAJ1088780.1"/>
    <property type="molecule type" value="Genomic_DNA"/>
</dbReference>
<dbReference type="Proteomes" id="UP001066276">
    <property type="component" value="Chromosome 11"/>
</dbReference>
<reference evidence="1" key="1">
    <citation type="journal article" date="2022" name="bioRxiv">
        <title>Sequencing and chromosome-scale assembly of the giantPleurodeles waltlgenome.</title>
        <authorList>
            <person name="Brown T."/>
            <person name="Elewa A."/>
            <person name="Iarovenko S."/>
            <person name="Subramanian E."/>
            <person name="Araus A.J."/>
            <person name="Petzold A."/>
            <person name="Susuki M."/>
            <person name="Suzuki K.-i.T."/>
            <person name="Hayashi T."/>
            <person name="Toyoda A."/>
            <person name="Oliveira C."/>
            <person name="Osipova E."/>
            <person name="Leigh N.D."/>
            <person name="Simon A."/>
            <person name="Yun M.H."/>
        </authorList>
    </citation>
    <scope>NUCLEOTIDE SEQUENCE</scope>
    <source>
        <strain evidence="1">20211129_DDA</strain>
        <tissue evidence="1">Liver</tissue>
    </source>
</reference>
<evidence type="ECO:0000313" key="2">
    <source>
        <dbReference type="Proteomes" id="UP001066276"/>
    </source>
</evidence>
<organism evidence="1 2">
    <name type="scientific">Pleurodeles waltl</name>
    <name type="common">Iberian ribbed newt</name>
    <dbReference type="NCBI Taxonomy" id="8319"/>
    <lineage>
        <taxon>Eukaryota</taxon>
        <taxon>Metazoa</taxon>
        <taxon>Chordata</taxon>
        <taxon>Craniata</taxon>
        <taxon>Vertebrata</taxon>
        <taxon>Euteleostomi</taxon>
        <taxon>Amphibia</taxon>
        <taxon>Batrachia</taxon>
        <taxon>Caudata</taxon>
        <taxon>Salamandroidea</taxon>
        <taxon>Salamandridae</taxon>
        <taxon>Pleurodelinae</taxon>
        <taxon>Pleurodeles</taxon>
    </lineage>
</organism>
<proteinExistence type="predicted"/>